<protein>
    <submittedName>
        <fullName evidence="3">Carboxypeptidase family protein</fullName>
    </submittedName>
</protein>
<keyword evidence="3" id="KW-0121">Carboxypeptidase</keyword>
<dbReference type="EMBL" id="SODV01000001">
    <property type="protein sequence ID" value="TDW99764.1"/>
    <property type="molecule type" value="Genomic_DNA"/>
</dbReference>
<dbReference type="SUPFAM" id="SSF56935">
    <property type="entry name" value="Porins"/>
    <property type="match status" value="2"/>
</dbReference>
<proteinExistence type="predicted"/>
<dbReference type="GO" id="GO:0004180">
    <property type="term" value="F:carboxypeptidase activity"/>
    <property type="evidence" value="ECO:0007669"/>
    <property type="project" value="UniProtKB-KW"/>
</dbReference>
<evidence type="ECO:0000313" key="4">
    <source>
        <dbReference type="Proteomes" id="UP000294498"/>
    </source>
</evidence>
<comment type="caution">
    <text evidence="3">The sequence shown here is derived from an EMBL/GenBank/DDBJ whole genome shotgun (WGS) entry which is preliminary data.</text>
</comment>
<evidence type="ECO:0000256" key="1">
    <source>
        <dbReference type="SAM" id="SignalP"/>
    </source>
</evidence>
<gene>
    <name evidence="3" type="ORF">EDB95_0775</name>
</gene>
<sequence>MKISTCKALCTILFCVFLGTAVRAQQGKIVGKVFSTTREGLGGATISLQLSRDTTVTKQTVVTDSTGKFVFSNVPLGAYRVHATALNYQDANKPVRLTAVKPVVLLDSVFLGSAFQSMGGIVITVPRRQAAVKNDTTEFNAGAYHVRANGTTEDLFKKVPGLEVDQSGTVKAQGEQVTQIYVDGKPFMGSDLKTVMENFPADVIDKVQIIDKKSDQALATGVEDGQHTKIINITLKKNRKRGIFGNDYVGVGTEGRYEAKTNTNLFNNNRKLTIVAGGNNDGRSDNSNSTSGTTDATYNNWNGVTDYKQLKLNFANKIGKGFDYSLYAGYDQYKTDREQRIDRQNIFTDSSTYYHEINSTHSTYRNGNGGLYFEFRPDTLNFMRFNETVGYAHSTSQTNASYTTLLADSTMVNNGTRFNSNTTDNPFVNGNISYSHRFKGTHRSLFLNFSNNINNTTTGTNNITYDNYTPPDTTPYQQFVNQYQHNPSRNTALGAAASYTEPISQRSSLNLSYNYDYGRNDIPQTAYDYNTVTQKYDLPNDTLTDHFAATNYQNNVSLNYRYGTATYGFGAGVRWLDAVINSQSFGKDTSNQQSYKGFAPNLSFYSNGKNRHFYAYYNFSVQAPTATQLTPLVNNSNPLYLVLGNPNLHYAQTHSVHYSYSFYNPKKDEGFNSNATFNDVVDYISNSTTVDNTTGAQVTQPVNLNGAYNYNGWFSYFRPFPFGEKDKLRWNVNLWTQGGKNSNLLNGTDNVNTSNYTRVYMGLTYDSHQWLDLHTDMSLARQESDYSLEPNLNNVAYFLDISPNITFQVAPRTEVNIDYDYRQSTGQSAGFNTSVNMLNADFVQYFDNKKDIWLKVKGYDLLNQNVSVWRTTGSNYIQDTRSNVLTRFVLVSLNVRINKFLAPPPPPKEINMGDPGRPDVM</sequence>
<dbReference type="Proteomes" id="UP000294498">
    <property type="component" value="Unassembled WGS sequence"/>
</dbReference>
<dbReference type="InterPro" id="IPR041700">
    <property type="entry name" value="OMP_b-brl_3"/>
</dbReference>
<evidence type="ECO:0000313" key="3">
    <source>
        <dbReference type="EMBL" id="TDW99764.1"/>
    </source>
</evidence>
<dbReference type="OrthoDB" id="1086219at2"/>
<accession>A0A4R8DQS7</accession>
<dbReference type="Pfam" id="PF14905">
    <property type="entry name" value="OMP_b-brl_3"/>
    <property type="match status" value="1"/>
</dbReference>
<feature type="signal peptide" evidence="1">
    <location>
        <begin position="1"/>
        <end position="24"/>
    </location>
</feature>
<dbReference type="AlphaFoldDB" id="A0A4R8DQS7"/>
<keyword evidence="3" id="KW-0645">Protease</keyword>
<keyword evidence="1" id="KW-0732">Signal</keyword>
<keyword evidence="4" id="KW-1185">Reference proteome</keyword>
<dbReference type="GO" id="GO:0030246">
    <property type="term" value="F:carbohydrate binding"/>
    <property type="evidence" value="ECO:0007669"/>
    <property type="project" value="InterPro"/>
</dbReference>
<dbReference type="RefSeq" id="WP_133990744.1">
    <property type="nucleotide sequence ID" value="NZ_SODV01000001.1"/>
</dbReference>
<keyword evidence="3" id="KW-0378">Hydrolase</keyword>
<name>A0A4R8DQS7_9BACT</name>
<dbReference type="SUPFAM" id="SSF49452">
    <property type="entry name" value="Starch-binding domain-like"/>
    <property type="match status" value="1"/>
</dbReference>
<dbReference type="InterPro" id="IPR013784">
    <property type="entry name" value="Carb-bd-like_fold"/>
</dbReference>
<dbReference type="Gene3D" id="2.60.40.1120">
    <property type="entry name" value="Carboxypeptidase-like, regulatory domain"/>
    <property type="match status" value="1"/>
</dbReference>
<evidence type="ECO:0000259" key="2">
    <source>
        <dbReference type="Pfam" id="PF14905"/>
    </source>
</evidence>
<organism evidence="3 4">
    <name type="scientific">Dinghuibacter silviterrae</name>
    <dbReference type="NCBI Taxonomy" id="1539049"/>
    <lineage>
        <taxon>Bacteria</taxon>
        <taxon>Pseudomonadati</taxon>
        <taxon>Bacteroidota</taxon>
        <taxon>Chitinophagia</taxon>
        <taxon>Chitinophagales</taxon>
        <taxon>Chitinophagaceae</taxon>
        <taxon>Dinghuibacter</taxon>
    </lineage>
</organism>
<reference evidence="3 4" key="1">
    <citation type="submission" date="2019-03" db="EMBL/GenBank/DDBJ databases">
        <title>Genomic Encyclopedia of Type Strains, Phase IV (KMG-IV): sequencing the most valuable type-strain genomes for metagenomic binning, comparative biology and taxonomic classification.</title>
        <authorList>
            <person name="Goeker M."/>
        </authorList>
    </citation>
    <scope>NUCLEOTIDE SEQUENCE [LARGE SCALE GENOMIC DNA]</scope>
    <source>
        <strain evidence="3 4">DSM 100059</strain>
    </source>
</reference>
<feature type="domain" description="Outer membrane protein beta-barrel" evidence="2">
    <location>
        <begin position="436"/>
        <end position="740"/>
    </location>
</feature>
<feature type="chain" id="PRO_5020740912" evidence="1">
    <location>
        <begin position="25"/>
        <end position="921"/>
    </location>
</feature>
<dbReference type="Pfam" id="PF13620">
    <property type="entry name" value="CarboxypepD_reg"/>
    <property type="match status" value="1"/>
</dbReference>